<dbReference type="Proteomes" id="UP000182486">
    <property type="component" value="Unassembled WGS sequence"/>
</dbReference>
<name>A0A1K0FDX1_9ACTN</name>
<evidence type="ECO:0000313" key="2">
    <source>
        <dbReference type="Proteomes" id="UP000182486"/>
    </source>
</evidence>
<protein>
    <submittedName>
        <fullName evidence="1">Uncharacterized protein</fullName>
    </submittedName>
</protein>
<dbReference type="RefSeq" id="WP_143162952.1">
    <property type="nucleotide sequence ID" value="NZ_MEIA01000441.1"/>
</dbReference>
<proteinExistence type="predicted"/>
<reference evidence="1 2" key="1">
    <citation type="submission" date="2016-09" db="EMBL/GenBank/DDBJ databases">
        <title>Couchioplanes caeruleus draft genome sequence.</title>
        <authorList>
            <person name="Sheehan J."/>
            <person name="Caffrey P."/>
        </authorList>
    </citation>
    <scope>NUCLEOTIDE SEQUENCE [LARGE SCALE GENOMIC DNA]</scope>
    <source>
        <strain evidence="1 2">DSM 43634</strain>
    </source>
</reference>
<gene>
    <name evidence="1" type="ORF">BG844_28980</name>
</gene>
<organism evidence="1 2">
    <name type="scientific">Couchioplanes caeruleus subsp. caeruleus</name>
    <dbReference type="NCBI Taxonomy" id="56427"/>
    <lineage>
        <taxon>Bacteria</taxon>
        <taxon>Bacillati</taxon>
        <taxon>Actinomycetota</taxon>
        <taxon>Actinomycetes</taxon>
        <taxon>Micromonosporales</taxon>
        <taxon>Micromonosporaceae</taxon>
        <taxon>Couchioplanes</taxon>
    </lineage>
</organism>
<accession>A0A1K0FDX1</accession>
<evidence type="ECO:0000313" key="1">
    <source>
        <dbReference type="EMBL" id="OJF11017.1"/>
    </source>
</evidence>
<dbReference type="AlphaFoldDB" id="A0A1K0FDX1"/>
<dbReference type="EMBL" id="MEIA01000441">
    <property type="protein sequence ID" value="OJF11017.1"/>
    <property type="molecule type" value="Genomic_DNA"/>
</dbReference>
<comment type="caution">
    <text evidence="1">The sequence shown here is derived from an EMBL/GenBank/DDBJ whole genome shotgun (WGS) entry which is preliminary data.</text>
</comment>
<sequence>MSIASIGSGAALWGHVMAPGAAPDPRAQQEQVNAQADLLQALRGVQAGTVVAAKVTNGTGIDIYM</sequence>
<keyword evidence="2" id="KW-1185">Reference proteome</keyword>